<organism evidence="2 3">
    <name type="scientific">Escherichia whittamii</name>
    <dbReference type="NCBI Taxonomy" id="2762229"/>
    <lineage>
        <taxon>Bacteria</taxon>
        <taxon>Pseudomonadati</taxon>
        <taxon>Pseudomonadota</taxon>
        <taxon>Gammaproteobacteria</taxon>
        <taxon>Enterobacterales</taxon>
        <taxon>Enterobacteriaceae</taxon>
        <taxon>Escherichia</taxon>
    </lineage>
</organism>
<keyword evidence="1" id="KW-0812">Transmembrane</keyword>
<keyword evidence="3" id="KW-1185">Reference proteome</keyword>
<proteinExistence type="predicted"/>
<dbReference type="RefSeq" id="WP_064525962.1">
    <property type="nucleotide sequence ID" value="NZ_JACSQI010000006.1"/>
</dbReference>
<protein>
    <recommendedName>
        <fullName evidence="4">Lipoprotein</fullName>
    </recommendedName>
</protein>
<evidence type="ECO:0000313" key="2">
    <source>
        <dbReference type="EMBL" id="MBD7973733.1"/>
    </source>
</evidence>
<evidence type="ECO:0000313" key="3">
    <source>
        <dbReference type="Proteomes" id="UP000605603"/>
    </source>
</evidence>
<reference evidence="2 3" key="1">
    <citation type="submission" date="2020-08" db="EMBL/GenBank/DDBJ databases">
        <title>A Genomic Blueprint of the Chicken Gut Microbiome.</title>
        <authorList>
            <person name="Gilroy R."/>
            <person name="Ravi A."/>
            <person name="Getino M."/>
            <person name="Pursley I."/>
            <person name="Horton D.L."/>
            <person name="Alikhan N.-F."/>
            <person name="Baker D."/>
            <person name="Gharbi K."/>
            <person name="Hall N."/>
            <person name="Watson M."/>
            <person name="Adriaenssens E.M."/>
            <person name="Foster-Nyarko E."/>
            <person name="Jarju S."/>
            <person name="Secka A."/>
            <person name="Antonio M."/>
            <person name="Oren A."/>
            <person name="Chaudhuri R."/>
            <person name="La Ragione R.M."/>
            <person name="Hildebrand F."/>
            <person name="Pallen M.J."/>
        </authorList>
    </citation>
    <scope>NUCLEOTIDE SEQUENCE [LARGE SCALE GENOMIC DNA]</scope>
    <source>
        <strain evidence="2 3">Sa2BVA5</strain>
    </source>
</reference>
<keyword evidence="1" id="KW-0472">Membrane</keyword>
<accession>A0ABR8TD71</accession>
<dbReference type="EMBL" id="JACSQI010000006">
    <property type="protein sequence ID" value="MBD7973733.1"/>
    <property type="molecule type" value="Genomic_DNA"/>
</dbReference>
<name>A0ABR8TD71_9ESCH</name>
<feature type="transmembrane region" description="Helical" evidence="1">
    <location>
        <begin position="198"/>
        <end position="222"/>
    </location>
</feature>
<keyword evidence="1" id="KW-1133">Transmembrane helix</keyword>
<dbReference type="PROSITE" id="PS51257">
    <property type="entry name" value="PROKAR_LIPOPROTEIN"/>
    <property type="match status" value="1"/>
</dbReference>
<sequence>MKKFIKALCSITIVSCFSGFGLTGCVTKSLIKSIDEDQSGTVIWKKDEIRGVSQSTTNTGVKTWTLIGKNNNYQLSDETSQGKINRNFTTFLNNPELSPQAIEISSWIQCYSQKNHSNDFMCYDVNIFYRYPDEVTPQQKNSLKKAFNLNKNDPGTSVMLLLSGSIKSNNEDNAVVIPFKNKSTLVINKDKSSFSAKYLLVPFSVVADVITAPFQAIGYLIIINSLPAMRY</sequence>
<gene>
    <name evidence="2" type="ORF">H9644_11915</name>
</gene>
<evidence type="ECO:0000256" key="1">
    <source>
        <dbReference type="SAM" id="Phobius"/>
    </source>
</evidence>
<dbReference type="Proteomes" id="UP000605603">
    <property type="component" value="Unassembled WGS sequence"/>
</dbReference>
<comment type="caution">
    <text evidence="2">The sequence shown here is derived from an EMBL/GenBank/DDBJ whole genome shotgun (WGS) entry which is preliminary data.</text>
</comment>
<evidence type="ECO:0008006" key="4">
    <source>
        <dbReference type="Google" id="ProtNLM"/>
    </source>
</evidence>